<evidence type="ECO:0000313" key="5">
    <source>
        <dbReference type="EMBL" id="MEL5987582.1"/>
    </source>
</evidence>
<name>A0ABU9LHZ6_9BACL</name>
<dbReference type="PANTHER" id="PTHR43736:SF1">
    <property type="entry name" value="DIHYDRONEOPTERIN TRIPHOSPHATE DIPHOSPHATASE"/>
    <property type="match status" value="1"/>
</dbReference>
<dbReference type="InterPro" id="IPR014078">
    <property type="entry name" value="Nudix_YtkD"/>
</dbReference>
<keyword evidence="2 3" id="KW-0378">Hydrolase</keyword>
<dbReference type="PROSITE" id="PS51462">
    <property type="entry name" value="NUDIX"/>
    <property type="match status" value="1"/>
</dbReference>
<keyword evidence="6" id="KW-1185">Reference proteome</keyword>
<comment type="caution">
    <text evidence="5">The sequence shown here is derived from an EMBL/GenBank/DDBJ whole genome shotgun (WGS) entry which is preliminary data.</text>
</comment>
<dbReference type="Pfam" id="PF00293">
    <property type="entry name" value="NUDIX"/>
    <property type="match status" value="1"/>
</dbReference>
<gene>
    <name evidence="5" type="primary">ytkD</name>
    <name evidence="5" type="ORF">AAF454_03960</name>
</gene>
<evidence type="ECO:0000256" key="3">
    <source>
        <dbReference type="RuleBase" id="RU003476"/>
    </source>
</evidence>
<dbReference type="NCBIfam" id="TIGR02705">
    <property type="entry name" value="nudix_YtkD"/>
    <property type="match status" value="1"/>
</dbReference>
<evidence type="ECO:0000313" key="6">
    <source>
        <dbReference type="Proteomes" id="UP001398420"/>
    </source>
</evidence>
<proteinExistence type="inferred from homology"/>
<reference evidence="5 6" key="1">
    <citation type="submission" date="2024-04" db="EMBL/GenBank/DDBJ databases">
        <authorList>
            <person name="Wu Y.S."/>
            <person name="Zhang L."/>
        </authorList>
    </citation>
    <scope>NUCLEOTIDE SEQUENCE [LARGE SCALE GENOMIC DNA]</scope>
    <source>
        <strain evidence="5 6">KG-01</strain>
    </source>
</reference>
<organism evidence="5 6">
    <name type="scientific">Kurthia gibsonii</name>
    <dbReference type="NCBI Taxonomy" id="33946"/>
    <lineage>
        <taxon>Bacteria</taxon>
        <taxon>Bacillati</taxon>
        <taxon>Bacillota</taxon>
        <taxon>Bacilli</taxon>
        <taxon>Bacillales</taxon>
        <taxon>Caryophanaceae</taxon>
        <taxon>Kurthia</taxon>
    </lineage>
</organism>
<dbReference type="PRINTS" id="PR00502">
    <property type="entry name" value="NUDIXFAMILY"/>
</dbReference>
<dbReference type="EMBL" id="JBCEWA010000002">
    <property type="protein sequence ID" value="MEL5987582.1"/>
    <property type="molecule type" value="Genomic_DNA"/>
</dbReference>
<dbReference type="InterPro" id="IPR020084">
    <property type="entry name" value="NUDIX_hydrolase_CS"/>
</dbReference>
<evidence type="ECO:0000259" key="4">
    <source>
        <dbReference type="PROSITE" id="PS51462"/>
    </source>
</evidence>
<dbReference type="PANTHER" id="PTHR43736">
    <property type="entry name" value="ADP-RIBOSE PYROPHOSPHATASE"/>
    <property type="match status" value="1"/>
</dbReference>
<sequence>MFKFTDLNGYGVTLSFKKEAFEIEPTHILILAKKQNQWLLTNHPKRGLEFPGGKVEVGETLTEAVIREAYEETGATLTNIEWFASYYVQCEEPFVKAVYTAEVQLLDEDFKRYETLGAVLCPTEDLMNEEHLSFYMKDAGMKKMLEKESERV</sequence>
<evidence type="ECO:0000256" key="2">
    <source>
        <dbReference type="ARBA" id="ARBA00022801"/>
    </source>
</evidence>
<feature type="domain" description="Nudix hydrolase" evidence="4">
    <location>
        <begin position="21"/>
        <end position="145"/>
    </location>
</feature>
<dbReference type="InterPro" id="IPR015797">
    <property type="entry name" value="NUDIX_hydrolase-like_dom_sf"/>
</dbReference>
<comment type="similarity">
    <text evidence="1 3">Belongs to the Nudix hydrolase family.</text>
</comment>
<dbReference type="PROSITE" id="PS00893">
    <property type="entry name" value="NUDIX_BOX"/>
    <property type="match status" value="1"/>
</dbReference>
<protein>
    <submittedName>
        <fullName evidence="5">RNA deprotection pyrophosphohydrolase</fullName>
    </submittedName>
</protein>
<evidence type="ECO:0000256" key="1">
    <source>
        <dbReference type="ARBA" id="ARBA00005582"/>
    </source>
</evidence>
<dbReference type="RefSeq" id="WP_068451649.1">
    <property type="nucleotide sequence ID" value="NZ_JALKQX010000003.1"/>
</dbReference>
<dbReference type="InterPro" id="IPR020476">
    <property type="entry name" value="Nudix_hydrolase"/>
</dbReference>
<dbReference type="Gene3D" id="3.90.79.10">
    <property type="entry name" value="Nucleoside Triphosphate Pyrophosphohydrolase"/>
    <property type="match status" value="1"/>
</dbReference>
<dbReference type="SUPFAM" id="SSF55811">
    <property type="entry name" value="Nudix"/>
    <property type="match status" value="1"/>
</dbReference>
<dbReference type="InterPro" id="IPR000086">
    <property type="entry name" value="NUDIX_hydrolase_dom"/>
</dbReference>
<accession>A0ABU9LHZ6</accession>
<dbReference type="Proteomes" id="UP001398420">
    <property type="component" value="Unassembled WGS sequence"/>
</dbReference>